<proteinExistence type="predicted"/>
<keyword evidence="3" id="KW-1185">Reference proteome</keyword>
<feature type="region of interest" description="Disordered" evidence="1">
    <location>
        <begin position="1"/>
        <end position="28"/>
    </location>
</feature>
<evidence type="ECO:0000313" key="3">
    <source>
        <dbReference type="Proteomes" id="UP001159363"/>
    </source>
</evidence>
<organism evidence="2 3">
    <name type="scientific">Dryococelus australis</name>
    <dbReference type="NCBI Taxonomy" id="614101"/>
    <lineage>
        <taxon>Eukaryota</taxon>
        <taxon>Metazoa</taxon>
        <taxon>Ecdysozoa</taxon>
        <taxon>Arthropoda</taxon>
        <taxon>Hexapoda</taxon>
        <taxon>Insecta</taxon>
        <taxon>Pterygota</taxon>
        <taxon>Neoptera</taxon>
        <taxon>Polyneoptera</taxon>
        <taxon>Phasmatodea</taxon>
        <taxon>Verophasmatodea</taxon>
        <taxon>Anareolatae</taxon>
        <taxon>Phasmatidae</taxon>
        <taxon>Eurycanthinae</taxon>
        <taxon>Dryococelus</taxon>
    </lineage>
</organism>
<protein>
    <submittedName>
        <fullName evidence="2">Uncharacterized protein</fullName>
    </submittedName>
</protein>
<dbReference type="EMBL" id="JARBHB010000007">
    <property type="protein sequence ID" value="KAJ8878997.1"/>
    <property type="molecule type" value="Genomic_DNA"/>
</dbReference>
<dbReference type="PANTHER" id="PTHR10773:SF19">
    <property type="match status" value="1"/>
</dbReference>
<dbReference type="Proteomes" id="UP001159363">
    <property type="component" value="Chromosome 6"/>
</dbReference>
<reference evidence="2 3" key="1">
    <citation type="submission" date="2023-02" db="EMBL/GenBank/DDBJ databases">
        <title>LHISI_Scaffold_Assembly.</title>
        <authorList>
            <person name="Stuart O.P."/>
            <person name="Cleave R."/>
            <person name="Magrath M.J.L."/>
            <person name="Mikheyev A.S."/>
        </authorList>
    </citation>
    <scope>NUCLEOTIDE SEQUENCE [LARGE SCALE GENOMIC DNA]</scope>
    <source>
        <strain evidence="2">Daus_M_001</strain>
        <tissue evidence="2">Leg muscle</tissue>
    </source>
</reference>
<dbReference type="PANTHER" id="PTHR10773">
    <property type="entry name" value="DNA-DIRECTED RNA POLYMERASES I, II, AND III SUBUNIT RPABC2"/>
    <property type="match status" value="1"/>
</dbReference>
<comment type="caution">
    <text evidence="2">The sequence shown here is derived from an EMBL/GenBank/DDBJ whole genome shotgun (WGS) entry which is preliminary data.</text>
</comment>
<name>A0ABQ9H417_9NEOP</name>
<accession>A0ABQ9H417</accession>
<gene>
    <name evidence="2" type="ORF">PR048_019603</name>
</gene>
<evidence type="ECO:0000256" key="1">
    <source>
        <dbReference type="SAM" id="MobiDB-lite"/>
    </source>
</evidence>
<sequence>MEETESNKSKQPKRKQRNPSEWKREKRKRSIIAGESHISVKGELVLPKKIGADCNCKLKCYKKVDENTRQRLFKGYYSLKTYDEQNAYLFGLIKKQDVKRKKNLESDRRTCTYKYHVRDQGKEIQVCKLAFAHIHAVSFRKIRTLSEKLDQNILFPRDGRGRHNNRPTKVSPTTIEMIKNHIFQVMKSNELKNFLKEDKNKQMTPELNVAKLHTHYLQMYEPDAINMATGKFHVKIAFFI</sequence>
<evidence type="ECO:0000313" key="2">
    <source>
        <dbReference type="EMBL" id="KAJ8878997.1"/>
    </source>
</evidence>